<dbReference type="AlphaFoldDB" id="A0A926VKN4"/>
<dbReference type="Proteomes" id="UP000641646">
    <property type="component" value="Unassembled WGS sequence"/>
</dbReference>
<feature type="domain" description="DUF4935" evidence="1">
    <location>
        <begin position="4"/>
        <end position="167"/>
    </location>
</feature>
<protein>
    <submittedName>
        <fullName evidence="2">DUF4935 domain-containing protein</fullName>
    </submittedName>
</protein>
<accession>A0A926VKN4</accession>
<keyword evidence="3" id="KW-1185">Reference proteome</keyword>
<dbReference type="EMBL" id="JACJPW010000103">
    <property type="protein sequence ID" value="MBD2185013.1"/>
    <property type="molecule type" value="Genomic_DNA"/>
</dbReference>
<name>A0A926VKN4_9CYAN</name>
<comment type="caution">
    <text evidence="2">The sequence shown here is derived from an EMBL/GenBank/DDBJ whole genome shotgun (WGS) entry which is preliminary data.</text>
</comment>
<reference evidence="2" key="2">
    <citation type="submission" date="2020-08" db="EMBL/GenBank/DDBJ databases">
        <authorList>
            <person name="Chen M."/>
            <person name="Teng W."/>
            <person name="Zhao L."/>
            <person name="Hu C."/>
            <person name="Zhou Y."/>
            <person name="Han B."/>
            <person name="Song L."/>
            <person name="Shu W."/>
        </authorList>
    </citation>
    <scope>NUCLEOTIDE SEQUENCE</scope>
    <source>
        <strain evidence="2">FACHB-1375</strain>
    </source>
</reference>
<sequence>MILYVETNFPMSIATGRDPEASTLLLSTPASVRLVIPSVCYMEALSALDADLKARRRFNNELDIRLSDARRNLSSQYARSLGFHLEQARIENKKLTDEVKESLFEALTQLARKAESIALSGETLQASLRQNIAEDPTDDLILQCILDHARLYPAEVKVFLSGNSNDFDTQSVREALRNAGVENYFNRTQNFLNWLQLQ</sequence>
<organism evidence="2 3">
    <name type="scientific">Aerosakkonema funiforme FACHB-1375</name>
    <dbReference type="NCBI Taxonomy" id="2949571"/>
    <lineage>
        <taxon>Bacteria</taxon>
        <taxon>Bacillati</taxon>
        <taxon>Cyanobacteriota</taxon>
        <taxon>Cyanophyceae</taxon>
        <taxon>Oscillatoriophycideae</taxon>
        <taxon>Aerosakkonematales</taxon>
        <taxon>Aerosakkonemataceae</taxon>
        <taxon>Aerosakkonema</taxon>
    </lineage>
</organism>
<proteinExistence type="predicted"/>
<dbReference type="InterPro" id="IPR032557">
    <property type="entry name" value="DUF4935"/>
</dbReference>
<evidence type="ECO:0000313" key="2">
    <source>
        <dbReference type="EMBL" id="MBD2185013.1"/>
    </source>
</evidence>
<evidence type="ECO:0000313" key="3">
    <source>
        <dbReference type="Proteomes" id="UP000641646"/>
    </source>
</evidence>
<evidence type="ECO:0000259" key="1">
    <source>
        <dbReference type="Pfam" id="PF16289"/>
    </source>
</evidence>
<reference evidence="2" key="1">
    <citation type="journal article" date="2015" name="ISME J.">
        <title>Draft Genome Sequence of Streptomyces incarnatus NRRL8089, which Produces the Nucleoside Antibiotic Sinefungin.</title>
        <authorList>
            <person name="Oshima K."/>
            <person name="Hattori M."/>
            <person name="Shimizu H."/>
            <person name="Fukuda K."/>
            <person name="Nemoto M."/>
            <person name="Inagaki K."/>
            <person name="Tamura T."/>
        </authorList>
    </citation>
    <scope>NUCLEOTIDE SEQUENCE</scope>
    <source>
        <strain evidence="2">FACHB-1375</strain>
    </source>
</reference>
<dbReference type="RefSeq" id="WP_190472538.1">
    <property type="nucleotide sequence ID" value="NZ_JACJPW010000103.1"/>
</dbReference>
<gene>
    <name evidence="2" type="ORF">H6G03_28735</name>
</gene>
<dbReference type="Pfam" id="PF16289">
    <property type="entry name" value="PIN_12"/>
    <property type="match status" value="1"/>
</dbReference>